<keyword evidence="5 6" id="KW-0472">Membrane</keyword>
<keyword evidence="3 6" id="KW-0812">Transmembrane</keyword>
<feature type="transmembrane region" description="Helical" evidence="6">
    <location>
        <begin position="132"/>
        <end position="149"/>
    </location>
</feature>
<gene>
    <name evidence="8" type="ORF">M2272_002059</name>
</gene>
<dbReference type="InterPro" id="IPR004841">
    <property type="entry name" value="AA-permease/SLC12A_dom"/>
</dbReference>
<feature type="transmembrane region" description="Helical" evidence="6">
    <location>
        <begin position="432"/>
        <end position="453"/>
    </location>
</feature>
<evidence type="ECO:0000313" key="9">
    <source>
        <dbReference type="Proteomes" id="UP001160130"/>
    </source>
</evidence>
<comment type="subcellular location">
    <subcellularLocation>
        <location evidence="1">Membrane</location>
        <topology evidence="1">Multi-pass membrane protein</topology>
    </subcellularLocation>
</comment>
<accession>A0ABT6KXJ4</accession>
<feature type="transmembrane region" description="Helical" evidence="6">
    <location>
        <begin position="339"/>
        <end position="358"/>
    </location>
</feature>
<proteinExistence type="inferred from homology"/>
<dbReference type="InterPro" id="IPR050367">
    <property type="entry name" value="APC_superfamily"/>
</dbReference>
<dbReference type="PANTHER" id="PTHR42770">
    <property type="entry name" value="AMINO ACID TRANSPORTER-RELATED"/>
    <property type="match status" value="1"/>
</dbReference>
<evidence type="ECO:0000256" key="3">
    <source>
        <dbReference type="ARBA" id="ARBA00022692"/>
    </source>
</evidence>
<evidence type="ECO:0000256" key="2">
    <source>
        <dbReference type="ARBA" id="ARBA00009523"/>
    </source>
</evidence>
<evidence type="ECO:0000256" key="4">
    <source>
        <dbReference type="ARBA" id="ARBA00022989"/>
    </source>
</evidence>
<dbReference type="Proteomes" id="UP001160130">
    <property type="component" value="Unassembled WGS sequence"/>
</dbReference>
<keyword evidence="9" id="KW-1185">Reference proteome</keyword>
<dbReference type="PANTHER" id="PTHR42770:SF7">
    <property type="entry name" value="MEMBRANE PROTEIN"/>
    <property type="match status" value="1"/>
</dbReference>
<reference evidence="8 9" key="1">
    <citation type="submission" date="2023-04" db="EMBL/GenBank/DDBJ databases">
        <title>Forest soil microbial communities from Buena Vista Peninsula, Colon Province, Panama.</title>
        <authorList>
            <person name="Bouskill N."/>
        </authorList>
    </citation>
    <scope>NUCLEOTIDE SEQUENCE [LARGE SCALE GENOMIC DNA]</scope>
    <source>
        <strain evidence="8 9">AC80</strain>
    </source>
</reference>
<comment type="caution">
    <text evidence="8">The sequence shown here is derived from an EMBL/GenBank/DDBJ whole genome shotgun (WGS) entry which is preliminary data.</text>
</comment>
<feature type="transmembrane region" description="Helical" evidence="6">
    <location>
        <begin position="285"/>
        <end position="307"/>
    </location>
</feature>
<dbReference type="Gene3D" id="1.20.1740.10">
    <property type="entry name" value="Amino acid/polyamine transporter I"/>
    <property type="match status" value="1"/>
</dbReference>
<keyword evidence="4 6" id="KW-1133">Transmembrane helix</keyword>
<feature type="transmembrane region" description="Helical" evidence="6">
    <location>
        <begin position="399"/>
        <end position="420"/>
    </location>
</feature>
<evidence type="ECO:0000256" key="6">
    <source>
        <dbReference type="SAM" id="Phobius"/>
    </source>
</evidence>
<protein>
    <submittedName>
        <fullName evidence="8">Amino acid transporter</fullName>
    </submittedName>
</protein>
<evidence type="ECO:0000259" key="7">
    <source>
        <dbReference type="Pfam" id="PF00324"/>
    </source>
</evidence>
<evidence type="ECO:0000313" key="8">
    <source>
        <dbReference type="EMBL" id="MDH6195419.1"/>
    </source>
</evidence>
<feature type="transmembrane region" description="Helical" evidence="6">
    <location>
        <begin position="237"/>
        <end position="255"/>
    </location>
</feature>
<organism evidence="8 9">
    <name type="scientific">Mycolicibacterium frederiksbergense</name>
    <dbReference type="NCBI Taxonomy" id="117567"/>
    <lineage>
        <taxon>Bacteria</taxon>
        <taxon>Bacillati</taxon>
        <taxon>Actinomycetota</taxon>
        <taxon>Actinomycetes</taxon>
        <taxon>Mycobacteriales</taxon>
        <taxon>Mycobacteriaceae</taxon>
        <taxon>Mycolicibacterium</taxon>
    </lineage>
</organism>
<dbReference type="Pfam" id="PF00324">
    <property type="entry name" value="AA_permease"/>
    <property type="match status" value="1"/>
</dbReference>
<feature type="transmembrane region" description="Helical" evidence="6">
    <location>
        <begin position="93"/>
        <end position="112"/>
    </location>
</feature>
<sequence>MNDATAPPDGLRAGAVTLPGAIMQSIATMSPAVSVIFSVPFLAITAGFLSPLAVLLAAVVSYLLGYSLAQLTRHLRSAGSYGSFTRQLIGPRSAFMVSWVYLLFYPVATAMLTTVLGSTLHQILLTNYGIDIPWWLPMLVLIAVVAVLAHRGVEMAVGVVVVLGLAEILIMLALCVWCLFVPGDGGTSISWIWGHNSPGMSGFFLGFIFSIYNLTGWDNAATLGEETSNPLKNVPRAVLGSILIMAVFVVITTWGEITGWGTNQLATMADSEIPPIFVLAERHWGAAWILAPIAMVTAIVGACLACMNASIRIFYEMGRTGTLPAILGRLNRNYTPGNAVVLQTILNVGVGFLLVATVGLSQVFAFTGLLFVFALNFVYVLANFAVWRLYRTRARSEFNIIKHGAVPLVGSVALIAVSYMSLNPLPEAPLNWALPVVIAWFVLGAAVLVIRSVRGDTEWLTRSEEFEKIQASEPARQMDARLK</sequence>
<name>A0ABT6KXJ4_9MYCO</name>
<feature type="transmembrane region" description="Helical" evidence="6">
    <location>
        <begin position="364"/>
        <end position="387"/>
    </location>
</feature>
<evidence type="ECO:0000256" key="1">
    <source>
        <dbReference type="ARBA" id="ARBA00004141"/>
    </source>
</evidence>
<dbReference type="EMBL" id="JARXVE010000003">
    <property type="protein sequence ID" value="MDH6195419.1"/>
    <property type="molecule type" value="Genomic_DNA"/>
</dbReference>
<feature type="transmembrane region" description="Helical" evidence="6">
    <location>
        <begin position="200"/>
        <end position="217"/>
    </location>
</feature>
<dbReference type="RefSeq" id="WP_280832079.1">
    <property type="nucleotide sequence ID" value="NZ_JARXVE010000003.1"/>
</dbReference>
<feature type="transmembrane region" description="Helical" evidence="6">
    <location>
        <begin position="52"/>
        <end position="72"/>
    </location>
</feature>
<comment type="similarity">
    <text evidence="2">Belongs to the amino acid-polyamine-organocation (APC) superfamily.</text>
</comment>
<evidence type="ECO:0000256" key="5">
    <source>
        <dbReference type="ARBA" id="ARBA00023136"/>
    </source>
</evidence>
<feature type="domain" description="Amino acid permease/ SLC12A" evidence="7">
    <location>
        <begin position="21"/>
        <end position="451"/>
    </location>
</feature>
<dbReference type="PIRSF" id="PIRSF006060">
    <property type="entry name" value="AA_transporter"/>
    <property type="match status" value="1"/>
</dbReference>
<feature type="transmembrane region" description="Helical" evidence="6">
    <location>
        <begin position="156"/>
        <end position="180"/>
    </location>
</feature>